<evidence type="ECO:0000259" key="1">
    <source>
        <dbReference type="Pfam" id="PF02426"/>
    </source>
</evidence>
<dbReference type="AlphaFoldDB" id="A0A3D9AKH6"/>
<proteinExistence type="predicted"/>
<sequence>MIKMKTVIANVINDLAKIPNLDELMPKEMARATELVEQGTLKHLFIKDDHMGAVLVLANVNAEEAKKVMESFPMFPHFQEIIYTETEQSF</sequence>
<dbReference type="Pfam" id="PF02426">
    <property type="entry name" value="MIase"/>
    <property type="match status" value="1"/>
</dbReference>
<dbReference type="Gene3D" id="3.30.70.1060">
    <property type="entry name" value="Dimeric alpha+beta barrel"/>
    <property type="match status" value="1"/>
</dbReference>
<evidence type="ECO:0000313" key="2">
    <source>
        <dbReference type="EMBL" id="REC41854.1"/>
    </source>
</evidence>
<comment type="caution">
    <text evidence="2">The sequence shown here is derived from an EMBL/GenBank/DDBJ whole genome shotgun (WGS) entry which is preliminary data.</text>
</comment>
<gene>
    <name evidence="2" type="ORF">DRF68_18340</name>
</gene>
<name>A0A3D9AKH6_9FLAO</name>
<dbReference type="InterPro" id="IPR026029">
    <property type="entry name" value="MLI_dom"/>
</dbReference>
<accession>A0A3D9AKH6</accession>
<keyword evidence="3" id="KW-1185">Reference proteome</keyword>
<protein>
    <recommendedName>
        <fullName evidence="1">Muconolactone isomerase domain-containing protein</fullName>
    </recommendedName>
</protein>
<organism evidence="2 3">
    <name type="scientific">Candidatus Chryseobacterium massiliense</name>
    <dbReference type="NCBI Taxonomy" id="204089"/>
    <lineage>
        <taxon>Bacteria</taxon>
        <taxon>Pseudomonadati</taxon>
        <taxon>Bacteroidota</taxon>
        <taxon>Flavobacteriia</taxon>
        <taxon>Flavobacteriales</taxon>
        <taxon>Weeksellaceae</taxon>
        <taxon>Chryseobacterium group</taxon>
        <taxon>Chryseobacterium</taxon>
    </lineage>
</organism>
<feature type="domain" description="Muconolactone isomerase" evidence="1">
    <location>
        <begin position="20"/>
        <end position="79"/>
    </location>
</feature>
<dbReference type="EMBL" id="QNVU01000053">
    <property type="protein sequence ID" value="REC41854.1"/>
    <property type="molecule type" value="Genomic_DNA"/>
</dbReference>
<reference evidence="2 3" key="1">
    <citation type="journal article" date="2004" name="Emerg. Infect. Dis.">
        <title>Amoebae-resisting bacteria isolated from human nasal swabs by amoebal coculture.</title>
        <authorList>
            <person name="Greub G."/>
            <person name="La Scola B."/>
            <person name="Raoult D."/>
        </authorList>
    </citation>
    <scope>NUCLEOTIDE SEQUENCE [LARGE SCALE GENOMIC DNA]</scope>
    <source>
        <strain evidence="2 3">CCUG 51329</strain>
    </source>
</reference>
<evidence type="ECO:0000313" key="3">
    <source>
        <dbReference type="Proteomes" id="UP000256924"/>
    </source>
</evidence>
<dbReference type="Proteomes" id="UP000256924">
    <property type="component" value="Unassembled WGS sequence"/>
</dbReference>